<accession>A0A1W1UD16</accession>
<proteinExistence type="predicted"/>
<evidence type="ECO:0000313" key="1">
    <source>
        <dbReference type="EMBL" id="SMB78711.1"/>
    </source>
</evidence>
<keyword evidence="2" id="KW-1185">Reference proteome</keyword>
<dbReference type="EMBL" id="FWWU01000003">
    <property type="protein sequence ID" value="SMB78711.1"/>
    <property type="molecule type" value="Genomic_DNA"/>
</dbReference>
<evidence type="ECO:0000313" key="2">
    <source>
        <dbReference type="Proteomes" id="UP000192582"/>
    </source>
</evidence>
<organism evidence="1 2">
    <name type="scientific">Deinococcus hopiensis KR-140</name>
    <dbReference type="NCBI Taxonomy" id="695939"/>
    <lineage>
        <taxon>Bacteria</taxon>
        <taxon>Thermotogati</taxon>
        <taxon>Deinococcota</taxon>
        <taxon>Deinococci</taxon>
        <taxon>Deinococcales</taxon>
        <taxon>Deinococcaceae</taxon>
        <taxon>Deinococcus</taxon>
    </lineage>
</organism>
<dbReference type="Proteomes" id="UP000192582">
    <property type="component" value="Unassembled WGS sequence"/>
</dbReference>
<gene>
    <name evidence="1" type="ORF">SAMN00790413_05606</name>
</gene>
<protein>
    <submittedName>
        <fullName evidence="1">Uncharacterized protein</fullName>
    </submittedName>
</protein>
<reference evidence="1 2" key="1">
    <citation type="submission" date="2017-04" db="EMBL/GenBank/DDBJ databases">
        <authorList>
            <person name="Afonso C.L."/>
            <person name="Miller P.J."/>
            <person name="Scott M.A."/>
            <person name="Spackman E."/>
            <person name="Goraichik I."/>
            <person name="Dimitrov K.M."/>
            <person name="Suarez D.L."/>
            <person name="Swayne D.E."/>
        </authorList>
    </citation>
    <scope>NUCLEOTIDE SEQUENCE [LARGE SCALE GENOMIC DNA]</scope>
    <source>
        <strain evidence="1 2">KR-140</strain>
    </source>
</reference>
<sequence>MGELLQELGLSQDLEQALTELQLGERQGDLLRGHRDVRAPDPILPRALLTRLNDFHILHQTLARTPLDRLHYAQLEHGTETGKRAVEGLELELARRGLFPAGGFRTEVARAQMESAHDQAQRASLAALSLLDQVLRDEAGNTEPSGCEELPPHLPLPGLLAGALRSAVRLPPVLTTPLTLPALPPVHLPRVLTTPVTLPQGMVRLLTQRQGTLPEEDDP</sequence>
<name>A0A1W1UD16_9DEIO</name>
<dbReference type="AlphaFoldDB" id="A0A1W1UD16"/>